<dbReference type="InterPro" id="IPR021522">
    <property type="entry name" value="MctB"/>
</dbReference>
<organism evidence="1 2">
    <name type="scientific">Terrabacter aerolatus</name>
    <dbReference type="NCBI Taxonomy" id="422442"/>
    <lineage>
        <taxon>Bacteria</taxon>
        <taxon>Bacillati</taxon>
        <taxon>Actinomycetota</taxon>
        <taxon>Actinomycetes</taxon>
        <taxon>Micrococcales</taxon>
        <taxon>Intrasporangiaceae</taxon>
        <taxon>Terrabacter</taxon>
    </lineage>
</organism>
<dbReference type="OrthoDB" id="4350157at2"/>
<dbReference type="EMBL" id="BJYX01000020">
    <property type="protein sequence ID" value="GEO31475.1"/>
    <property type="molecule type" value="Genomic_DNA"/>
</dbReference>
<accession>A0A512D4S2</accession>
<dbReference type="Proteomes" id="UP000321534">
    <property type="component" value="Unassembled WGS sequence"/>
</dbReference>
<dbReference type="Pfam" id="PF11382">
    <property type="entry name" value="MctB"/>
    <property type="match status" value="1"/>
</dbReference>
<dbReference type="GO" id="GO:0055070">
    <property type="term" value="P:copper ion homeostasis"/>
    <property type="evidence" value="ECO:0007669"/>
    <property type="project" value="InterPro"/>
</dbReference>
<gene>
    <name evidence="1" type="ORF">TAE01_32850</name>
</gene>
<evidence type="ECO:0008006" key="3">
    <source>
        <dbReference type="Google" id="ProtNLM"/>
    </source>
</evidence>
<dbReference type="GO" id="GO:0016020">
    <property type="term" value="C:membrane"/>
    <property type="evidence" value="ECO:0007669"/>
    <property type="project" value="InterPro"/>
</dbReference>
<reference evidence="1 2" key="1">
    <citation type="submission" date="2019-07" db="EMBL/GenBank/DDBJ databases">
        <title>Whole genome shotgun sequence of Terrabacter aerolatus NBRC 106305.</title>
        <authorList>
            <person name="Hosoyama A."/>
            <person name="Uohara A."/>
            <person name="Ohji S."/>
            <person name="Ichikawa N."/>
        </authorList>
    </citation>
    <scope>NUCLEOTIDE SEQUENCE [LARGE SCALE GENOMIC DNA]</scope>
    <source>
        <strain evidence="1 2">NBRC 106305</strain>
    </source>
</reference>
<dbReference type="AlphaFoldDB" id="A0A512D4S2"/>
<name>A0A512D4S2_9MICO</name>
<proteinExistence type="predicted"/>
<evidence type="ECO:0000313" key="1">
    <source>
        <dbReference type="EMBL" id="GEO31475.1"/>
    </source>
</evidence>
<protein>
    <recommendedName>
        <fullName evidence="3">Copper transporter MctB</fullName>
    </recommendedName>
</protein>
<comment type="caution">
    <text evidence="1">The sequence shown here is derived from an EMBL/GenBank/DDBJ whole genome shotgun (WGS) entry which is preliminary data.</text>
</comment>
<dbReference type="RefSeq" id="WP_147067864.1">
    <property type="nucleotide sequence ID" value="NZ_BAAARO010000015.1"/>
</dbReference>
<keyword evidence="2" id="KW-1185">Reference proteome</keyword>
<sequence length="320" mass="32197">MIDFRYHLVSIISVFLALAVGIVLGAGPLQANLGDQLGDQVAALRTEKQALNDKLTVSGKLVDASDEYAAAVQPRVVHGRLTGHRAVVVVMPSADGTMVSNLEAVVPQSGAALTGTVTLSQDWFDPSQAADRATAAHAAATALGLGSTATGDPLLIQVLSYLTVSTSSTSASGATGTQAQRSAALKVLVDANLLDSTTADLAPSDLALVVSGDYAGSDAVVSARSDVVRALVMALAGASRATVVAGGETVVAAGQAVTSNAVQAVREKSETAQLVSTVDHARAGDGPATVVLAIENALDEKVGHYGVSAGATDKVPRVLP</sequence>
<evidence type="ECO:0000313" key="2">
    <source>
        <dbReference type="Proteomes" id="UP000321534"/>
    </source>
</evidence>